<accession>A0ABN2Y4E0</accession>
<feature type="region of interest" description="Disordered" evidence="1">
    <location>
        <begin position="72"/>
        <end position="102"/>
    </location>
</feature>
<name>A0ABN2Y4E0_9ACTN</name>
<protein>
    <recommendedName>
        <fullName evidence="4">Preprotein translocase subunit YajC</fullName>
    </recommendedName>
</protein>
<dbReference type="EMBL" id="BAAAQQ010000004">
    <property type="protein sequence ID" value="GAA2120126.1"/>
    <property type="molecule type" value="Genomic_DNA"/>
</dbReference>
<proteinExistence type="predicted"/>
<evidence type="ECO:0008006" key="4">
    <source>
        <dbReference type="Google" id="ProtNLM"/>
    </source>
</evidence>
<sequence>MQQSSTILTVGTALRRAQDGGVQVHVLVGGFWMTGDVLGLDGEGAVLQTQEGDTIVLRIQAVTAVRVEQAIAADDVPEEPAAPRSAAPSWHPESAPAYAAGESDVVGDRIRAATEIFTRDLVELHREPQPA</sequence>
<reference evidence="2 3" key="1">
    <citation type="journal article" date="2019" name="Int. J. Syst. Evol. Microbiol.">
        <title>The Global Catalogue of Microorganisms (GCM) 10K type strain sequencing project: providing services to taxonomists for standard genome sequencing and annotation.</title>
        <authorList>
            <consortium name="The Broad Institute Genomics Platform"/>
            <consortium name="The Broad Institute Genome Sequencing Center for Infectious Disease"/>
            <person name="Wu L."/>
            <person name="Ma J."/>
        </authorList>
    </citation>
    <scope>NUCLEOTIDE SEQUENCE [LARGE SCALE GENOMIC DNA]</scope>
    <source>
        <strain evidence="2 3">JCM 16021</strain>
    </source>
</reference>
<evidence type="ECO:0000313" key="3">
    <source>
        <dbReference type="Proteomes" id="UP001500575"/>
    </source>
</evidence>
<comment type="caution">
    <text evidence="2">The sequence shown here is derived from an EMBL/GenBank/DDBJ whole genome shotgun (WGS) entry which is preliminary data.</text>
</comment>
<keyword evidence="3" id="KW-1185">Reference proteome</keyword>
<evidence type="ECO:0000313" key="2">
    <source>
        <dbReference type="EMBL" id="GAA2120126.1"/>
    </source>
</evidence>
<evidence type="ECO:0000256" key="1">
    <source>
        <dbReference type="SAM" id="MobiDB-lite"/>
    </source>
</evidence>
<dbReference type="RefSeq" id="WP_344302895.1">
    <property type="nucleotide sequence ID" value="NZ_BAAAQQ010000004.1"/>
</dbReference>
<organism evidence="2 3">
    <name type="scientific">Nocardioides bigeumensis</name>
    <dbReference type="NCBI Taxonomy" id="433657"/>
    <lineage>
        <taxon>Bacteria</taxon>
        <taxon>Bacillati</taxon>
        <taxon>Actinomycetota</taxon>
        <taxon>Actinomycetes</taxon>
        <taxon>Propionibacteriales</taxon>
        <taxon>Nocardioidaceae</taxon>
        <taxon>Nocardioides</taxon>
    </lineage>
</organism>
<gene>
    <name evidence="2" type="ORF">GCM10009843_13370</name>
</gene>
<dbReference type="Proteomes" id="UP001500575">
    <property type="component" value="Unassembled WGS sequence"/>
</dbReference>